<dbReference type="InterPro" id="IPR036179">
    <property type="entry name" value="Ig-like_dom_sf"/>
</dbReference>
<dbReference type="SUPFAM" id="SSF48726">
    <property type="entry name" value="Immunoglobulin"/>
    <property type="match status" value="1"/>
</dbReference>
<sequence>MGRQSRFKRGVVLNMAGAELFEGAASDPGGVTITSQPANWQGDVGDPAKFVVGATSGDASPLVYQWQELNGSWADMSDGGAVSGAETFDLTIDPTVLGDDQRQFRCNVSNDVNSKTTRTAVLEILGTDFTFFTLDGAAGTYISTPNTYP</sequence>
<accession>X0S4F5</accession>
<gene>
    <name evidence="1" type="ORF">S01H1_12730</name>
</gene>
<comment type="caution">
    <text evidence="1">The sequence shown here is derived from an EMBL/GenBank/DDBJ whole genome shotgun (WGS) entry which is preliminary data.</text>
</comment>
<dbReference type="AlphaFoldDB" id="X0S4F5"/>
<dbReference type="Gene3D" id="2.60.40.10">
    <property type="entry name" value="Immunoglobulins"/>
    <property type="match status" value="1"/>
</dbReference>
<evidence type="ECO:0008006" key="2">
    <source>
        <dbReference type="Google" id="ProtNLM"/>
    </source>
</evidence>
<dbReference type="InterPro" id="IPR013783">
    <property type="entry name" value="Ig-like_fold"/>
</dbReference>
<organism evidence="1">
    <name type="scientific">marine sediment metagenome</name>
    <dbReference type="NCBI Taxonomy" id="412755"/>
    <lineage>
        <taxon>unclassified sequences</taxon>
        <taxon>metagenomes</taxon>
        <taxon>ecological metagenomes</taxon>
    </lineage>
</organism>
<proteinExistence type="predicted"/>
<dbReference type="EMBL" id="BARS01006547">
    <property type="protein sequence ID" value="GAF70111.1"/>
    <property type="molecule type" value="Genomic_DNA"/>
</dbReference>
<reference evidence="1" key="1">
    <citation type="journal article" date="2014" name="Front. Microbiol.">
        <title>High frequency of phylogenetically diverse reductive dehalogenase-homologous genes in deep subseafloor sedimentary metagenomes.</title>
        <authorList>
            <person name="Kawai M."/>
            <person name="Futagami T."/>
            <person name="Toyoda A."/>
            <person name="Takaki Y."/>
            <person name="Nishi S."/>
            <person name="Hori S."/>
            <person name="Arai W."/>
            <person name="Tsubouchi T."/>
            <person name="Morono Y."/>
            <person name="Uchiyama I."/>
            <person name="Ito T."/>
            <person name="Fujiyama A."/>
            <person name="Inagaki F."/>
            <person name="Takami H."/>
        </authorList>
    </citation>
    <scope>NUCLEOTIDE SEQUENCE</scope>
    <source>
        <strain evidence="1">Expedition CK06-06</strain>
    </source>
</reference>
<evidence type="ECO:0000313" key="1">
    <source>
        <dbReference type="EMBL" id="GAF70111.1"/>
    </source>
</evidence>
<name>X0S4F5_9ZZZZ</name>
<protein>
    <recommendedName>
        <fullName evidence="2">Ig-like domain-containing protein</fullName>
    </recommendedName>
</protein>